<dbReference type="InterPro" id="IPR051820">
    <property type="entry name" value="FAD-binding_MO"/>
</dbReference>
<dbReference type="GO" id="GO:0050661">
    <property type="term" value="F:NADP binding"/>
    <property type="evidence" value="ECO:0007669"/>
    <property type="project" value="InterPro"/>
</dbReference>
<dbReference type="InterPro" id="IPR020946">
    <property type="entry name" value="Flavin_mOase-like"/>
</dbReference>
<evidence type="ECO:0000256" key="5">
    <source>
        <dbReference type="ARBA" id="ARBA00022857"/>
    </source>
</evidence>
<dbReference type="PANTHER" id="PTHR43872">
    <property type="entry name" value="MONOOXYGENASE, PUTATIVE (AFU_ORTHOLOGUE AFUA_8G02570)-RELATED"/>
    <property type="match status" value="1"/>
</dbReference>
<keyword evidence="7 8" id="KW-0503">Monooxygenase</keyword>
<dbReference type="GO" id="GO:0050660">
    <property type="term" value="F:flavin adenine dinucleotide binding"/>
    <property type="evidence" value="ECO:0007669"/>
    <property type="project" value="InterPro"/>
</dbReference>
<proteinExistence type="inferred from homology"/>
<dbReference type="PANTHER" id="PTHR43872:SF1">
    <property type="entry name" value="MONOOXYGENASE, PUTATIVE (AFU_ORTHOLOGUE AFUA_8G02570)-RELATED"/>
    <property type="match status" value="1"/>
</dbReference>
<evidence type="ECO:0000313" key="11">
    <source>
        <dbReference type="Proteomes" id="UP000522688"/>
    </source>
</evidence>
<dbReference type="InterPro" id="IPR036188">
    <property type="entry name" value="FAD/NAD-bd_sf"/>
</dbReference>
<accession>A0A7W3PIV6</accession>
<reference evidence="9 11" key="2">
    <citation type="submission" date="2020-07" db="EMBL/GenBank/DDBJ databases">
        <title>Sequencing the genomes of 1000 actinobacteria strains.</title>
        <authorList>
            <person name="Klenk H.-P."/>
        </authorList>
    </citation>
    <scope>NUCLEOTIDE SEQUENCE [LARGE SCALE GENOMIC DNA]</scope>
    <source>
        <strain evidence="9 11">DSM 10309</strain>
    </source>
</reference>
<evidence type="ECO:0000313" key="10">
    <source>
        <dbReference type="Proteomes" id="UP000321154"/>
    </source>
</evidence>
<protein>
    <submittedName>
        <fullName evidence="9">Cation diffusion facilitator CzcD-associated flavoprotein CzcO</fullName>
    </submittedName>
    <submittedName>
        <fullName evidence="8">Flavin-binding monooxygenase</fullName>
    </submittedName>
</protein>
<dbReference type="FunFam" id="3.50.50.60:FF:000228">
    <property type="entry name" value="FAD-containing monooxygenase EthA"/>
    <property type="match status" value="1"/>
</dbReference>
<dbReference type="GO" id="GO:0004499">
    <property type="term" value="F:N,N-dimethylaniline monooxygenase activity"/>
    <property type="evidence" value="ECO:0007669"/>
    <property type="project" value="InterPro"/>
</dbReference>
<dbReference type="EMBL" id="JACGWW010000002">
    <property type="protein sequence ID" value="MBA8813074.1"/>
    <property type="molecule type" value="Genomic_DNA"/>
</dbReference>
<evidence type="ECO:0000313" key="9">
    <source>
        <dbReference type="EMBL" id="MBA8813074.1"/>
    </source>
</evidence>
<evidence type="ECO:0000256" key="6">
    <source>
        <dbReference type="ARBA" id="ARBA00023002"/>
    </source>
</evidence>
<dbReference type="AlphaFoldDB" id="A0A7W3PIV6"/>
<evidence type="ECO:0000256" key="1">
    <source>
        <dbReference type="ARBA" id="ARBA00001974"/>
    </source>
</evidence>
<gene>
    <name evidence="9" type="ORF">FB463_001323</name>
    <name evidence="8" type="ORF">FFA01_23250</name>
</gene>
<evidence type="ECO:0000256" key="2">
    <source>
        <dbReference type="ARBA" id="ARBA00010139"/>
    </source>
</evidence>
<name>A0A7W3PIV6_9MICO</name>
<reference evidence="8 10" key="1">
    <citation type="submission" date="2019-07" db="EMBL/GenBank/DDBJ databases">
        <title>Whole genome shotgun sequence of Frigoribacterium faeni NBRC 103066.</title>
        <authorList>
            <person name="Hosoyama A."/>
            <person name="Uohara A."/>
            <person name="Ohji S."/>
            <person name="Ichikawa N."/>
        </authorList>
    </citation>
    <scope>NUCLEOTIDE SEQUENCE [LARGE SCALE GENOMIC DNA]</scope>
    <source>
        <strain evidence="8 10">NBRC 103066</strain>
    </source>
</reference>
<sequence length="516" mass="57114">MTDPTRASTASGPGVPVDGASEHVDLLVIGAGLSGVGIAARLRRDHPARSLAVVEARHAMGGTWDLFRYPGVRSDSDMFTLGYADRPWRDPRSIAPGEAIRDYVRDTAVETGVADLVRYGHRVVAADWSSADARWTITMEVTGPGGGTEPVPPTRRVTITCGFVVVCSGYYRYDEGWSPEFPGRADFAGRVVHPQHWPVDLDVSGKRVVVIGSGATAVTLVPALAEQAEHVTMLQRSPTYVLSLPSRRKEPRAWRRLLPRSVDDRLVRWRSIGMALLSYQASRRSPERMKAFLRSGVERRLPEGFDVDRHFQPSYDPWDQRLCITPDGALFRSLRSGAASVVTDGVDRFTAEGVRVEGRDGQEARVLPADVVVTATGLNLLLFGGLRLSMDGEPVDPATKLTYKGFMLADVPNFAFAIGYTNASWTLKIDLVGRYLSRMLRRMDRRGLRSATPVAPADPGRTSPLIDLTSGYVTRGIHLMPRQGARSPWRLHQNYPRDVWLMRHSTLTRDGMRFSR</sequence>
<dbReference type="Pfam" id="PF13450">
    <property type="entry name" value="NAD_binding_8"/>
    <property type="match status" value="1"/>
</dbReference>
<evidence type="ECO:0000256" key="3">
    <source>
        <dbReference type="ARBA" id="ARBA00022630"/>
    </source>
</evidence>
<keyword evidence="3" id="KW-0285">Flavoprotein</keyword>
<evidence type="ECO:0000256" key="7">
    <source>
        <dbReference type="ARBA" id="ARBA00023033"/>
    </source>
</evidence>
<organism evidence="9 11">
    <name type="scientific">Frigoribacterium faeni</name>
    <dbReference type="NCBI Taxonomy" id="145483"/>
    <lineage>
        <taxon>Bacteria</taxon>
        <taxon>Bacillati</taxon>
        <taxon>Actinomycetota</taxon>
        <taxon>Actinomycetes</taxon>
        <taxon>Micrococcales</taxon>
        <taxon>Microbacteriaceae</taxon>
        <taxon>Frigoribacterium</taxon>
    </lineage>
</organism>
<dbReference type="Proteomes" id="UP000321154">
    <property type="component" value="Unassembled WGS sequence"/>
</dbReference>
<dbReference type="Gene3D" id="3.50.50.60">
    <property type="entry name" value="FAD/NAD(P)-binding domain"/>
    <property type="match status" value="1"/>
</dbReference>
<dbReference type="RefSeq" id="WP_208720911.1">
    <property type="nucleotide sequence ID" value="NZ_BAAAHR010000002.1"/>
</dbReference>
<dbReference type="EMBL" id="BJUV01000025">
    <property type="protein sequence ID" value="GEK84016.1"/>
    <property type="molecule type" value="Genomic_DNA"/>
</dbReference>
<keyword evidence="10" id="KW-1185">Reference proteome</keyword>
<keyword evidence="6" id="KW-0560">Oxidoreductase</keyword>
<keyword evidence="4" id="KW-0274">FAD</keyword>
<dbReference type="Pfam" id="PF00743">
    <property type="entry name" value="FMO-like"/>
    <property type="match status" value="1"/>
</dbReference>
<keyword evidence="5" id="KW-0521">NADP</keyword>
<evidence type="ECO:0000256" key="4">
    <source>
        <dbReference type="ARBA" id="ARBA00022827"/>
    </source>
</evidence>
<evidence type="ECO:0000313" key="8">
    <source>
        <dbReference type="EMBL" id="GEK84016.1"/>
    </source>
</evidence>
<comment type="similarity">
    <text evidence="2">Belongs to the FAD-binding monooxygenase family.</text>
</comment>
<dbReference type="Proteomes" id="UP000522688">
    <property type="component" value="Unassembled WGS sequence"/>
</dbReference>
<comment type="cofactor">
    <cofactor evidence="1">
        <name>FAD</name>
        <dbReference type="ChEBI" id="CHEBI:57692"/>
    </cofactor>
</comment>
<comment type="caution">
    <text evidence="9">The sequence shown here is derived from an EMBL/GenBank/DDBJ whole genome shotgun (WGS) entry which is preliminary data.</text>
</comment>
<dbReference type="SUPFAM" id="SSF51905">
    <property type="entry name" value="FAD/NAD(P)-binding domain"/>
    <property type="match status" value="1"/>
</dbReference>